<evidence type="ECO:0000313" key="4">
    <source>
        <dbReference type="EMBL" id="MBB5997745.1"/>
    </source>
</evidence>
<organism evidence="4 5">
    <name type="scientific">Streptomonospora salina</name>
    <dbReference type="NCBI Taxonomy" id="104205"/>
    <lineage>
        <taxon>Bacteria</taxon>
        <taxon>Bacillati</taxon>
        <taxon>Actinomycetota</taxon>
        <taxon>Actinomycetes</taxon>
        <taxon>Streptosporangiales</taxon>
        <taxon>Nocardiopsidaceae</taxon>
        <taxon>Streptomonospora</taxon>
    </lineage>
</organism>
<dbReference type="AlphaFoldDB" id="A0A841E3K8"/>
<reference evidence="4 5" key="1">
    <citation type="submission" date="2020-08" db="EMBL/GenBank/DDBJ databases">
        <title>Sequencing the genomes of 1000 actinobacteria strains.</title>
        <authorList>
            <person name="Klenk H.-P."/>
        </authorList>
    </citation>
    <scope>NUCLEOTIDE SEQUENCE [LARGE SCALE GENOMIC DNA]</scope>
    <source>
        <strain evidence="4 5">DSM 44593</strain>
    </source>
</reference>
<dbReference type="InterPro" id="IPR050093">
    <property type="entry name" value="ABC_SmlMolc_Importer"/>
</dbReference>
<dbReference type="GO" id="GO:0016887">
    <property type="term" value="F:ATP hydrolysis activity"/>
    <property type="evidence" value="ECO:0007669"/>
    <property type="project" value="InterPro"/>
</dbReference>
<dbReference type="Gene3D" id="3.40.50.300">
    <property type="entry name" value="P-loop containing nucleotide triphosphate hydrolases"/>
    <property type="match status" value="1"/>
</dbReference>
<evidence type="ECO:0000313" key="5">
    <source>
        <dbReference type="Proteomes" id="UP000578077"/>
    </source>
</evidence>
<dbReference type="InterPro" id="IPR003439">
    <property type="entry name" value="ABC_transporter-like_ATP-bd"/>
</dbReference>
<evidence type="ECO:0000256" key="1">
    <source>
        <dbReference type="ARBA" id="ARBA00022448"/>
    </source>
</evidence>
<sequence>MISVHELAKSFGRRTLWEGLDLTVDAGEVLALVGTSGSGKTTLLNCLGLLETPTSGRILFDGTDLTRLGPGGADPRRTTPARWSGSASPTGRRRRSTISPVASSSVSPWHG</sequence>
<dbReference type="InterPro" id="IPR027417">
    <property type="entry name" value="P-loop_NTPase"/>
</dbReference>
<name>A0A841E3K8_9ACTN</name>
<dbReference type="Proteomes" id="UP000578077">
    <property type="component" value="Unassembled WGS sequence"/>
</dbReference>
<dbReference type="PANTHER" id="PTHR42781:SF4">
    <property type="entry name" value="SPERMIDINE_PUTRESCINE IMPORT ATP-BINDING PROTEIN POTA"/>
    <property type="match status" value="1"/>
</dbReference>
<dbReference type="EMBL" id="JACHLY010000001">
    <property type="protein sequence ID" value="MBB5997745.1"/>
    <property type="molecule type" value="Genomic_DNA"/>
</dbReference>
<dbReference type="GO" id="GO:0005524">
    <property type="term" value="F:ATP binding"/>
    <property type="evidence" value="ECO:0007669"/>
    <property type="project" value="InterPro"/>
</dbReference>
<gene>
    <name evidence="4" type="ORF">HNR25_001496</name>
</gene>
<keyword evidence="1" id="KW-0813">Transport</keyword>
<feature type="compositionally biased region" description="Low complexity" evidence="2">
    <location>
        <begin position="99"/>
        <end position="111"/>
    </location>
</feature>
<evidence type="ECO:0000256" key="2">
    <source>
        <dbReference type="SAM" id="MobiDB-lite"/>
    </source>
</evidence>
<dbReference type="PANTHER" id="PTHR42781">
    <property type="entry name" value="SPERMIDINE/PUTRESCINE IMPORT ATP-BINDING PROTEIN POTA"/>
    <property type="match status" value="1"/>
</dbReference>
<dbReference type="Pfam" id="PF00005">
    <property type="entry name" value="ABC_tran"/>
    <property type="match status" value="1"/>
</dbReference>
<feature type="domain" description="ABC transporter" evidence="3">
    <location>
        <begin position="19"/>
        <end position="74"/>
    </location>
</feature>
<evidence type="ECO:0000259" key="3">
    <source>
        <dbReference type="Pfam" id="PF00005"/>
    </source>
</evidence>
<proteinExistence type="predicted"/>
<comment type="caution">
    <text evidence="4">The sequence shown here is derived from an EMBL/GenBank/DDBJ whole genome shotgun (WGS) entry which is preliminary data.</text>
</comment>
<accession>A0A841E3K8</accession>
<keyword evidence="5" id="KW-1185">Reference proteome</keyword>
<feature type="region of interest" description="Disordered" evidence="2">
    <location>
        <begin position="61"/>
        <end position="111"/>
    </location>
</feature>
<protein>
    <submittedName>
        <fullName evidence="4">ABC-type transporter Mla maintaining outer membrane lipid asymmetry ATPase subunit MlaF</fullName>
    </submittedName>
</protein>
<dbReference type="SUPFAM" id="SSF52540">
    <property type="entry name" value="P-loop containing nucleoside triphosphate hydrolases"/>
    <property type="match status" value="1"/>
</dbReference>